<dbReference type="STRING" id="36166.T1GMN9"/>
<dbReference type="InterPro" id="IPR051608">
    <property type="entry name" value="RQC_Subunit_NEMF"/>
</dbReference>
<keyword evidence="1" id="KW-0175">Coiled coil</keyword>
<evidence type="ECO:0000313" key="2">
    <source>
        <dbReference type="EnsemblMetazoa" id="MESCA004817-PA"/>
    </source>
</evidence>
<dbReference type="GO" id="GO:1990112">
    <property type="term" value="C:RQC complex"/>
    <property type="evidence" value="ECO:0007669"/>
    <property type="project" value="TreeGrafter"/>
</dbReference>
<dbReference type="GO" id="GO:1990116">
    <property type="term" value="P:ribosome-associated ubiquitin-dependent protein catabolic process"/>
    <property type="evidence" value="ECO:0007669"/>
    <property type="project" value="TreeGrafter"/>
</dbReference>
<dbReference type="EMBL" id="CAQQ02183121">
    <property type="status" value="NOT_ANNOTATED_CDS"/>
    <property type="molecule type" value="Genomic_DNA"/>
</dbReference>
<dbReference type="EnsemblMetazoa" id="MESCA004817-RA">
    <property type="protein sequence ID" value="MESCA004817-PA"/>
    <property type="gene ID" value="MESCA004817"/>
</dbReference>
<dbReference type="GO" id="GO:0043023">
    <property type="term" value="F:ribosomal large subunit binding"/>
    <property type="evidence" value="ECO:0007669"/>
    <property type="project" value="TreeGrafter"/>
</dbReference>
<protein>
    <submittedName>
        <fullName evidence="2">Uncharacterized protein</fullName>
    </submittedName>
</protein>
<dbReference type="AlphaFoldDB" id="T1GMN9"/>
<evidence type="ECO:0000256" key="1">
    <source>
        <dbReference type="SAM" id="Coils"/>
    </source>
</evidence>
<organism evidence="2 3">
    <name type="scientific">Megaselia scalaris</name>
    <name type="common">Humpbacked fly</name>
    <name type="synonym">Phora scalaris</name>
    <dbReference type="NCBI Taxonomy" id="36166"/>
    <lineage>
        <taxon>Eukaryota</taxon>
        <taxon>Metazoa</taxon>
        <taxon>Ecdysozoa</taxon>
        <taxon>Arthropoda</taxon>
        <taxon>Hexapoda</taxon>
        <taxon>Insecta</taxon>
        <taxon>Pterygota</taxon>
        <taxon>Neoptera</taxon>
        <taxon>Endopterygota</taxon>
        <taxon>Diptera</taxon>
        <taxon>Brachycera</taxon>
        <taxon>Muscomorpha</taxon>
        <taxon>Platypezoidea</taxon>
        <taxon>Phoridae</taxon>
        <taxon>Megaseliini</taxon>
        <taxon>Megaselia</taxon>
    </lineage>
</organism>
<dbReference type="GO" id="GO:0000049">
    <property type="term" value="F:tRNA binding"/>
    <property type="evidence" value="ECO:0007669"/>
    <property type="project" value="TreeGrafter"/>
</dbReference>
<dbReference type="EMBL" id="CAQQ02183120">
    <property type="status" value="NOT_ANNOTATED_CDS"/>
    <property type="molecule type" value="Genomic_DNA"/>
</dbReference>
<evidence type="ECO:0000313" key="3">
    <source>
        <dbReference type="Proteomes" id="UP000015102"/>
    </source>
</evidence>
<reference evidence="3" key="1">
    <citation type="submission" date="2013-02" db="EMBL/GenBank/DDBJ databases">
        <authorList>
            <person name="Hughes D."/>
        </authorList>
    </citation>
    <scope>NUCLEOTIDE SEQUENCE</scope>
    <source>
        <strain>Durham</strain>
        <strain evidence="3">NC isolate 2 -- Noor lab</strain>
    </source>
</reference>
<proteinExistence type="predicted"/>
<dbReference type="GO" id="GO:0072344">
    <property type="term" value="P:rescue of stalled ribosome"/>
    <property type="evidence" value="ECO:0007669"/>
    <property type="project" value="TreeGrafter"/>
</dbReference>
<dbReference type="PANTHER" id="PTHR15239:SF6">
    <property type="entry name" value="RIBOSOME QUALITY CONTROL COMPLEX SUBUNIT NEMF"/>
    <property type="match status" value="1"/>
</dbReference>
<keyword evidence="3" id="KW-1185">Reference proteome</keyword>
<feature type="coiled-coil region" evidence="1">
    <location>
        <begin position="11"/>
        <end position="51"/>
    </location>
</feature>
<name>T1GMN9_MEGSC</name>
<dbReference type="HOGENOM" id="CLU_1350271_0_0_1"/>
<reference evidence="2" key="2">
    <citation type="submission" date="2015-06" db="UniProtKB">
        <authorList>
            <consortium name="EnsemblMetazoa"/>
        </authorList>
    </citation>
    <scope>IDENTIFICATION</scope>
</reference>
<sequence>MKTMHQEREALKKLSNVKKDHAKRLDELTKNQEVDKQKAELITRNQELVDNAILAVRSALANQMSWPDIKHLVKSAQNKGDPVADSIKQLKFEINNISLFLKDPYRIDDSDDEDEEVELPSMTVDIDLDLSAWANARKYYDLKRVNLCLFSTWTKEVDNEQIPAVKNPNVLGDAFVNLQAFAKHLANVCNSLPLRLILFLEIS</sequence>
<dbReference type="PANTHER" id="PTHR15239">
    <property type="entry name" value="NUCLEAR EXPORT MEDIATOR FACTOR NEMF"/>
    <property type="match status" value="1"/>
</dbReference>
<accession>T1GMN9</accession>
<dbReference type="Proteomes" id="UP000015102">
    <property type="component" value="Unassembled WGS sequence"/>
</dbReference>